<feature type="region of interest" description="Disordered" evidence="1">
    <location>
        <begin position="1"/>
        <end position="38"/>
    </location>
</feature>
<dbReference type="GeneID" id="81626327"/>
<organism evidence="2 3">
    <name type="scientific">Penicillium diatomitis</name>
    <dbReference type="NCBI Taxonomy" id="2819901"/>
    <lineage>
        <taxon>Eukaryota</taxon>
        <taxon>Fungi</taxon>
        <taxon>Dikarya</taxon>
        <taxon>Ascomycota</taxon>
        <taxon>Pezizomycotina</taxon>
        <taxon>Eurotiomycetes</taxon>
        <taxon>Eurotiomycetidae</taxon>
        <taxon>Eurotiales</taxon>
        <taxon>Aspergillaceae</taxon>
        <taxon>Penicillium</taxon>
    </lineage>
</organism>
<comment type="caution">
    <text evidence="2">The sequence shown here is derived from an EMBL/GenBank/DDBJ whole genome shotgun (WGS) entry which is preliminary data.</text>
</comment>
<dbReference type="RefSeq" id="XP_056789002.1">
    <property type="nucleotide sequence ID" value="XM_056936078.1"/>
</dbReference>
<reference evidence="2" key="1">
    <citation type="submission" date="2022-12" db="EMBL/GenBank/DDBJ databases">
        <authorList>
            <person name="Petersen C."/>
        </authorList>
    </citation>
    <scope>NUCLEOTIDE SEQUENCE</scope>
    <source>
        <strain evidence="2">IBT 30728</strain>
    </source>
</reference>
<keyword evidence="3" id="KW-1185">Reference proteome</keyword>
<evidence type="ECO:0000256" key="1">
    <source>
        <dbReference type="SAM" id="MobiDB-lite"/>
    </source>
</evidence>
<gene>
    <name evidence="2" type="ORF">N7539_006476</name>
</gene>
<dbReference type="AlphaFoldDB" id="A0A9W9X3T1"/>
<name>A0A9W9X3T1_9EURO</name>
<dbReference type="Proteomes" id="UP001148312">
    <property type="component" value="Unassembled WGS sequence"/>
</dbReference>
<dbReference type="EMBL" id="JAPWDQ010000008">
    <property type="protein sequence ID" value="KAJ5483030.1"/>
    <property type="molecule type" value="Genomic_DNA"/>
</dbReference>
<protein>
    <submittedName>
        <fullName evidence="2">Uncharacterized protein</fullName>
    </submittedName>
</protein>
<sequence length="216" mass="24586">MSQPKDTGRENPGPGPLTPPERGAQVPRSKPHDYAASDPEFVPGFSFLRVEQARHMAKDEDRTRLINSITDDIVATVIRIRSYFKSGVLSDGNIYQLDTVLQTIGHNNLKAQERLERKLCRLERKHCRLQQEYVRLARGMDAMGTKYTARLASLEHRTNTLRHRLDWLETGGQLHESRSRRKTALPQTLEKKESPELMAIKIEATEATEGEGEISE</sequence>
<proteinExistence type="predicted"/>
<evidence type="ECO:0000313" key="3">
    <source>
        <dbReference type="Proteomes" id="UP001148312"/>
    </source>
</evidence>
<evidence type="ECO:0000313" key="2">
    <source>
        <dbReference type="EMBL" id="KAJ5483030.1"/>
    </source>
</evidence>
<reference evidence="2" key="2">
    <citation type="journal article" date="2023" name="IMA Fungus">
        <title>Comparative genomic study of the Penicillium genus elucidates a diverse pangenome and 15 lateral gene transfer events.</title>
        <authorList>
            <person name="Petersen C."/>
            <person name="Sorensen T."/>
            <person name="Nielsen M.R."/>
            <person name="Sondergaard T.E."/>
            <person name="Sorensen J.L."/>
            <person name="Fitzpatrick D.A."/>
            <person name="Frisvad J.C."/>
            <person name="Nielsen K.L."/>
        </authorList>
    </citation>
    <scope>NUCLEOTIDE SEQUENCE</scope>
    <source>
        <strain evidence="2">IBT 30728</strain>
    </source>
</reference>
<accession>A0A9W9X3T1</accession>